<feature type="domain" description="Glycosyltransferase 61 catalytic" evidence="1">
    <location>
        <begin position="3"/>
        <end position="50"/>
    </location>
</feature>
<organism evidence="2 3">
    <name type="scientific">Paenibacillus solani</name>
    <dbReference type="NCBI Taxonomy" id="1705565"/>
    <lineage>
        <taxon>Bacteria</taxon>
        <taxon>Bacillati</taxon>
        <taxon>Bacillota</taxon>
        <taxon>Bacilli</taxon>
        <taxon>Bacillales</taxon>
        <taxon>Paenibacillaceae</taxon>
        <taxon>Paenibacillus</taxon>
    </lineage>
</organism>
<gene>
    <name evidence="2" type="ORF">AM231_16335</name>
</gene>
<proteinExistence type="predicted"/>
<reference evidence="3" key="1">
    <citation type="submission" date="2015-08" db="EMBL/GenBank/DDBJ databases">
        <title>Genome sequencing project for genomic taxonomy and phylogenomics of Bacillus-like bacteria.</title>
        <authorList>
            <person name="Liu B."/>
            <person name="Wang J."/>
            <person name="Zhu Y."/>
            <person name="Liu G."/>
            <person name="Chen Q."/>
            <person name="Chen Z."/>
            <person name="Lan J."/>
            <person name="Che J."/>
            <person name="Ge C."/>
            <person name="Shi H."/>
            <person name="Pan Z."/>
            <person name="Liu X."/>
        </authorList>
    </citation>
    <scope>NUCLEOTIDE SEQUENCE [LARGE SCALE GENOMIC DNA]</scope>
    <source>
        <strain evidence="3">FJAT-22460</strain>
    </source>
</reference>
<dbReference type="Proteomes" id="UP000036932">
    <property type="component" value="Unassembled WGS sequence"/>
</dbReference>
<dbReference type="AlphaFoldDB" id="A0A0M1P813"/>
<protein>
    <recommendedName>
        <fullName evidence="1">Glycosyltransferase 61 catalytic domain-containing protein</fullName>
    </recommendedName>
</protein>
<comment type="caution">
    <text evidence="2">The sequence shown here is derived from an EMBL/GenBank/DDBJ whole genome shotgun (WGS) entry which is preliminary data.</text>
</comment>
<dbReference type="PATRIC" id="fig|1705565.3.peg.5355"/>
<dbReference type="InterPro" id="IPR049625">
    <property type="entry name" value="Glyco_transf_61_cat"/>
</dbReference>
<keyword evidence="3" id="KW-1185">Reference proteome</keyword>
<evidence type="ECO:0000313" key="3">
    <source>
        <dbReference type="Proteomes" id="UP000036932"/>
    </source>
</evidence>
<dbReference type="GO" id="GO:0016757">
    <property type="term" value="F:glycosyltransferase activity"/>
    <property type="evidence" value="ECO:0007669"/>
    <property type="project" value="InterPro"/>
</dbReference>
<dbReference type="EMBL" id="LIUT01000001">
    <property type="protein sequence ID" value="KOR90542.1"/>
    <property type="molecule type" value="Genomic_DNA"/>
</dbReference>
<accession>A0A0M1P813</accession>
<evidence type="ECO:0000313" key="2">
    <source>
        <dbReference type="EMBL" id="KOR90542.1"/>
    </source>
</evidence>
<evidence type="ECO:0000259" key="1">
    <source>
        <dbReference type="Pfam" id="PF04577"/>
    </source>
</evidence>
<name>A0A0M1P813_9BACL</name>
<dbReference type="Pfam" id="PF04577">
    <property type="entry name" value="Glyco_transf_61"/>
    <property type="match status" value="1"/>
</dbReference>
<sequence length="140" mass="15513">MEAHGFVSLCLEDWTVAQQIKMFASAKAIVGQHGAGMSNLAFCTPGTRVIEIFHIHHVVPTYWMISNHNDLNYYMLYGQMPESTSVNFPGLEDYFVDTAFRANPSLSRVELGWCISLAKASGVQWLGALLRISKDGTLDG</sequence>